<dbReference type="Pfam" id="PF00483">
    <property type="entry name" value="NTP_transferase"/>
    <property type="match status" value="1"/>
</dbReference>
<dbReference type="Pfam" id="PF00571">
    <property type="entry name" value="CBS"/>
    <property type="match status" value="2"/>
</dbReference>
<dbReference type="RefSeq" id="WP_143777263.1">
    <property type="nucleotide sequence ID" value="NZ_VKKU01000002.1"/>
</dbReference>
<organism evidence="3 4">
    <name type="scientific">Sphingorhabdus contaminans</name>
    <dbReference type="NCBI Taxonomy" id="1343899"/>
    <lineage>
        <taxon>Bacteria</taxon>
        <taxon>Pseudomonadati</taxon>
        <taxon>Pseudomonadota</taxon>
        <taxon>Alphaproteobacteria</taxon>
        <taxon>Sphingomonadales</taxon>
        <taxon>Sphingomonadaceae</taxon>
        <taxon>Sphingorhabdus</taxon>
    </lineage>
</organism>
<comment type="caution">
    <text evidence="3">The sequence shown here is derived from an EMBL/GenBank/DDBJ whole genome shotgun (WGS) entry which is preliminary data.</text>
</comment>
<dbReference type="AlphaFoldDB" id="A0A553WBI3"/>
<dbReference type="InterPro" id="IPR005835">
    <property type="entry name" value="NTP_transferase_dom"/>
</dbReference>
<dbReference type="Proteomes" id="UP000320160">
    <property type="component" value="Unassembled WGS sequence"/>
</dbReference>
<dbReference type="InterPro" id="IPR050486">
    <property type="entry name" value="Mannose-1P_guanyltransferase"/>
</dbReference>
<reference evidence="3 4" key="1">
    <citation type="submission" date="2019-07" db="EMBL/GenBank/DDBJ databases">
        <authorList>
            <person name="Park M."/>
        </authorList>
    </citation>
    <scope>NUCLEOTIDE SEQUENCE [LARGE SCALE GENOMIC DNA]</scope>
    <source>
        <strain evidence="3 4">KCTC32445</strain>
    </source>
</reference>
<dbReference type="EMBL" id="VKKU01000002">
    <property type="protein sequence ID" value="TSB02043.1"/>
    <property type="molecule type" value="Genomic_DNA"/>
</dbReference>
<evidence type="ECO:0000313" key="3">
    <source>
        <dbReference type="EMBL" id="TSB02043.1"/>
    </source>
</evidence>
<dbReference type="PANTHER" id="PTHR22572">
    <property type="entry name" value="SUGAR-1-PHOSPHATE GUANYL TRANSFERASE"/>
    <property type="match status" value="1"/>
</dbReference>
<dbReference type="InterPro" id="IPR029044">
    <property type="entry name" value="Nucleotide-diphossugar_trans"/>
</dbReference>
<protein>
    <submittedName>
        <fullName evidence="3">CBS domain-containing protein</fullName>
    </submittedName>
</protein>
<evidence type="ECO:0000259" key="2">
    <source>
        <dbReference type="PROSITE" id="PS51371"/>
    </source>
</evidence>
<dbReference type="InterPro" id="IPR000644">
    <property type="entry name" value="CBS_dom"/>
</dbReference>
<evidence type="ECO:0000313" key="4">
    <source>
        <dbReference type="Proteomes" id="UP000320160"/>
    </source>
</evidence>
<dbReference type="InterPro" id="IPR046342">
    <property type="entry name" value="CBS_dom_sf"/>
</dbReference>
<sequence length="351" mass="39147">MNTGNPHDDWLKAKVAVTASIQEAIYSLEQSSMQIVLAITEDGQLAGTLTDGDIRRAFLKGHNLDSKISGIINRKPLVVPPDMGRDLVLQLMSANKIHQLPVIDTDNKVVGLHMWDTIITPSALDNYMVVMAGGKGTRLRPHTEKCPKPMIEIGGKPMLEHIIERAKADGISNFIISVHYLGEIIESYFENGNKWNVKIEYLHEERPLGTAGSLSLIDNLPSSPLIVTNGDVLTDIHYYDILEFHQRQGASATMAVRQHEIENPFGVVKTKGVDITGFEEKPVYRSHINAGIYVLNPTCLSLIERNTHCNMPTLFERIQSESGRTVAFPMHEPWLDVGRPDDLVQARNMNQ</sequence>
<dbReference type="OrthoDB" id="9762536at2"/>
<gene>
    <name evidence="3" type="ORF">FOM92_12980</name>
</gene>
<dbReference type="Gene3D" id="3.90.550.10">
    <property type="entry name" value="Spore Coat Polysaccharide Biosynthesis Protein SpsA, Chain A"/>
    <property type="match status" value="1"/>
</dbReference>
<name>A0A553WBI3_9SPHN</name>
<keyword evidence="4" id="KW-1185">Reference proteome</keyword>
<accession>A0A553WBI3</accession>
<dbReference type="PROSITE" id="PS51371">
    <property type="entry name" value="CBS"/>
    <property type="match status" value="1"/>
</dbReference>
<dbReference type="CDD" id="cd04607">
    <property type="entry name" value="CBS_pair_NTP_transferase_assoc"/>
    <property type="match status" value="1"/>
</dbReference>
<feature type="domain" description="CBS" evidence="2">
    <location>
        <begin position="72"/>
        <end position="128"/>
    </location>
</feature>
<proteinExistence type="predicted"/>
<dbReference type="CDD" id="cd06426">
    <property type="entry name" value="NTP_transferase_like_2"/>
    <property type="match status" value="1"/>
</dbReference>
<dbReference type="SUPFAM" id="SSF53448">
    <property type="entry name" value="Nucleotide-diphospho-sugar transferases"/>
    <property type="match status" value="1"/>
</dbReference>
<evidence type="ECO:0000256" key="1">
    <source>
        <dbReference type="PROSITE-ProRule" id="PRU00703"/>
    </source>
</evidence>
<dbReference type="Gene3D" id="3.10.580.10">
    <property type="entry name" value="CBS-domain"/>
    <property type="match status" value="1"/>
</dbReference>
<keyword evidence="1" id="KW-0129">CBS domain</keyword>